<evidence type="ECO:0000313" key="1">
    <source>
        <dbReference type="EMBL" id="KAF2193569.1"/>
    </source>
</evidence>
<evidence type="ECO:0000313" key="2">
    <source>
        <dbReference type="Proteomes" id="UP000800200"/>
    </source>
</evidence>
<accession>A0A6A6ES14</accession>
<reference evidence="1" key="1">
    <citation type="journal article" date="2020" name="Stud. Mycol.">
        <title>101 Dothideomycetes genomes: a test case for predicting lifestyles and emergence of pathogens.</title>
        <authorList>
            <person name="Haridas S."/>
            <person name="Albert R."/>
            <person name="Binder M."/>
            <person name="Bloem J."/>
            <person name="Labutti K."/>
            <person name="Salamov A."/>
            <person name="Andreopoulos B."/>
            <person name="Baker S."/>
            <person name="Barry K."/>
            <person name="Bills G."/>
            <person name="Bluhm B."/>
            <person name="Cannon C."/>
            <person name="Castanera R."/>
            <person name="Culley D."/>
            <person name="Daum C."/>
            <person name="Ezra D."/>
            <person name="Gonzalez J."/>
            <person name="Henrissat B."/>
            <person name="Kuo A."/>
            <person name="Liang C."/>
            <person name="Lipzen A."/>
            <person name="Lutzoni F."/>
            <person name="Magnuson J."/>
            <person name="Mondo S."/>
            <person name="Nolan M."/>
            <person name="Ohm R."/>
            <person name="Pangilinan J."/>
            <person name="Park H.-J."/>
            <person name="Ramirez L."/>
            <person name="Alfaro M."/>
            <person name="Sun H."/>
            <person name="Tritt A."/>
            <person name="Yoshinaga Y."/>
            <person name="Zwiers L.-H."/>
            <person name="Turgeon B."/>
            <person name="Goodwin S."/>
            <person name="Spatafora J."/>
            <person name="Crous P."/>
            <person name="Grigoriev I."/>
        </authorList>
    </citation>
    <scope>NUCLEOTIDE SEQUENCE</scope>
    <source>
        <strain evidence="1">CBS 207.26</strain>
    </source>
</reference>
<gene>
    <name evidence="1" type="ORF">K469DRAFT_238650</name>
</gene>
<dbReference type="AlphaFoldDB" id="A0A6A6ES14"/>
<proteinExistence type="predicted"/>
<protein>
    <submittedName>
        <fullName evidence="1">Uncharacterized protein</fullName>
    </submittedName>
</protein>
<organism evidence="1 2">
    <name type="scientific">Zopfia rhizophila CBS 207.26</name>
    <dbReference type="NCBI Taxonomy" id="1314779"/>
    <lineage>
        <taxon>Eukaryota</taxon>
        <taxon>Fungi</taxon>
        <taxon>Dikarya</taxon>
        <taxon>Ascomycota</taxon>
        <taxon>Pezizomycotina</taxon>
        <taxon>Dothideomycetes</taxon>
        <taxon>Dothideomycetes incertae sedis</taxon>
        <taxon>Zopfiaceae</taxon>
        <taxon>Zopfia</taxon>
    </lineage>
</organism>
<keyword evidence="2" id="KW-1185">Reference proteome</keyword>
<sequence>MLLLGFASNFTLHQPCKLCGLCSVLLIQLCGYQTIETPSKRPFPCYLYEQCHHHTEINMPASSIMKLESS</sequence>
<name>A0A6A6ES14_9PEZI</name>
<dbReference type="Proteomes" id="UP000800200">
    <property type="component" value="Unassembled WGS sequence"/>
</dbReference>
<dbReference type="EMBL" id="ML994613">
    <property type="protein sequence ID" value="KAF2193569.1"/>
    <property type="molecule type" value="Genomic_DNA"/>
</dbReference>